<comment type="caution">
    <text evidence="2">The sequence shown here is derived from an EMBL/GenBank/DDBJ whole genome shotgun (WGS) entry which is preliminary data.</text>
</comment>
<proteinExistence type="predicted"/>
<evidence type="ECO:0000256" key="1">
    <source>
        <dbReference type="SAM" id="MobiDB-lite"/>
    </source>
</evidence>
<sequence>MVMPNVNGHREPKEGHDKCPECGSEKRLVAGYVAELKEKGVISQESFPEGAGVWELPFMDLKKLSAIQLPGTIRPFPVMRILFDVCGDCMKPFILKVEYAERGMIQPQAVSQQVNKA</sequence>
<name>A0A0F9JAK9_9ZZZZ</name>
<dbReference type="EMBL" id="LAZR01010462">
    <property type="protein sequence ID" value="KKM66809.1"/>
    <property type="molecule type" value="Genomic_DNA"/>
</dbReference>
<dbReference type="AlphaFoldDB" id="A0A0F9JAK9"/>
<gene>
    <name evidence="2" type="ORF">LCGC14_1477530</name>
</gene>
<evidence type="ECO:0000313" key="2">
    <source>
        <dbReference type="EMBL" id="KKM66809.1"/>
    </source>
</evidence>
<protein>
    <submittedName>
        <fullName evidence="2">Uncharacterized protein</fullName>
    </submittedName>
</protein>
<reference evidence="2" key="1">
    <citation type="journal article" date="2015" name="Nature">
        <title>Complex archaea that bridge the gap between prokaryotes and eukaryotes.</title>
        <authorList>
            <person name="Spang A."/>
            <person name="Saw J.H."/>
            <person name="Jorgensen S.L."/>
            <person name="Zaremba-Niedzwiedzka K."/>
            <person name="Martijn J."/>
            <person name="Lind A.E."/>
            <person name="van Eijk R."/>
            <person name="Schleper C."/>
            <person name="Guy L."/>
            <person name="Ettema T.J."/>
        </authorList>
    </citation>
    <scope>NUCLEOTIDE SEQUENCE</scope>
</reference>
<feature type="region of interest" description="Disordered" evidence="1">
    <location>
        <begin position="1"/>
        <end position="20"/>
    </location>
</feature>
<organism evidence="2">
    <name type="scientific">marine sediment metagenome</name>
    <dbReference type="NCBI Taxonomy" id="412755"/>
    <lineage>
        <taxon>unclassified sequences</taxon>
        <taxon>metagenomes</taxon>
        <taxon>ecological metagenomes</taxon>
    </lineage>
</organism>
<feature type="compositionally biased region" description="Basic and acidic residues" evidence="1">
    <location>
        <begin position="8"/>
        <end position="20"/>
    </location>
</feature>
<accession>A0A0F9JAK9</accession>